<organism evidence="1">
    <name type="scientific">marine sediment metagenome</name>
    <dbReference type="NCBI Taxonomy" id="412755"/>
    <lineage>
        <taxon>unclassified sequences</taxon>
        <taxon>metagenomes</taxon>
        <taxon>ecological metagenomes</taxon>
    </lineage>
</organism>
<feature type="non-terminal residue" evidence="1">
    <location>
        <position position="40"/>
    </location>
</feature>
<dbReference type="InterPro" id="IPR011009">
    <property type="entry name" value="Kinase-like_dom_sf"/>
</dbReference>
<dbReference type="SUPFAM" id="SSF56112">
    <property type="entry name" value="Protein kinase-like (PK-like)"/>
    <property type="match status" value="1"/>
</dbReference>
<dbReference type="Gene3D" id="3.30.200.20">
    <property type="entry name" value="Phosphorylase Kinase, domain 1"/>
    <property type="match status" value="1"/>
</dbReference>
<dbReference type="EMBL" id="BARS01004681">
    <property type="protein sequence ID" value="GAF81976.1"/>
    <property type="molecule type" value="Genomic_DNA"/>
</dbReference>
<name>X0T3S9_9ZZZZ</name>
<dbReference type="AlphaFoldDB" id="X0T3S9"/>
<accession>X0T3S9</accession>
<proteinExistence type="predicted"/>
<comment type="caution">
    <text evidence="1">The sequence shown here is derived from an EMBL/GenBank/DDBJ whole genome shotgun (WGS) entry which is preliminary data.</text>
</comment>
<evidence type="ECO:0000313" key="1">
    <source>
        <dbReference type="EMBL" id="GAF81976.1"/>
    </source>
</evidence>
<sequence length="40" mass="4710">MEKTRGDLTRGTTFVSRYEIIEELEKGGMGKVYRVFDRKL</sequence>
<reference evidence="1" key="1">
    <citation type="journal article" date="2014" name="Front. Microbiol.">
        <title>High frequency of phylogenetically diverse reductive dehalogenase-homologous genes in deep subseafloor sedimentary metagenomes.</title>
        <authorList>
            <person name="Kawai M."/>
            <person name="Futagami T."/>
            <person name="Toyoda A."/>
            <person name="Takaki Y."/>
            <person name="Nishi S."/>
            <person name="Hori S."/>
            <person name="Arai W."/>
            <person name="Tsubouchi T."/>
            <person name="Morono Y."/>
            <person name="Uchiyama I."/>
            <person name="Ito T."/>
            <person name="Fujiyama A."/>
            <person name="Inagaki F."/>
            <person name="Takami H."/>
        </authorList>
    </citation>
    <scope>NUCLEOTIDE SEQUENCE</scope>
    <source>
        <strain evidence="1">Expedition CK06-06</strain>
    </source>
</reference>
<protein>
    <recommendedName>
        <fullName evidence="2">Protein kinase domain-containing protein</fullName>
    </recommendedName>
</protein>
<evidence type="ECO:0008006" key="2">
    <source>
        <dbReference type="Google" id="ProtNLM"/>
    </source>
</evidence>
<gene>
    <name evidence="1" type="ORF">S01H1_09160</name>
</gene>